<dbReference type="GO" id="GO:0000155">
    <property type="term" value="F:phosphorelay sensor kinase activity"/>
    <property type="evidence" value="ECO:0007669"/>
    <property type="project" value="InterPro"/>
</dbReference>
<dbReference type="FunFam" id="3.30.565.10:FF:000006">
    <property type="entry name" value="Sensor histidine kinase WalK"/>
    <property type="match status" value="1"/>
</dbReference>
<dbReference type="Pfam" id="PF00512">
    <property type="entry name" value="HisKA"/>
    <property type="match status" value="1"/>
</dbReference>
<evidence type="ECO:0000256" key="8">
    <source>
        <dbReference type="ARBA" id="ARBA00023136"/>
    </source>
</evidence>
<dbReference type="Gene3D" id="1.10.287.130">
    <property type="match status" value="1"/>
</dbReference>
<dbReference type="Gene3D" id="3.30.565.10">
    <property type="entry name" value="Histidine kinase-like ATPase, C-terminal domain"/>
    <property type="match status" value="1"/>
</dbReference>
<dbReference type="InterPro" id="IPR003661">
    <property type="entry name" value="HisK_dim/P_dom"/>
</dbReference>
<keyword evidence="7" id="KW-0902">Two-component regulatory system</keyword>
<reference evidence="12" key="1">
    <citation type="journal article" date="2021" name="PeerJ">
        <title>Extensive microbial diversity within the chicken gut microbiome revealed by metagenomics and culture.</title>
        <authorList>
            <person name="Gilroy R."/>
            <person name="Ravi A."/>
            <person name="Getino M."/>
            <person name="Pursley I."/>
            <person name="Horton D.L."/>
            <person name="Alikhan N.F."/>
            <person name="Baker D."/>
            <person name="Gharbi K."/>
            <person name="Hall N."/>
            <person name="Watson M."/>
            <person name="Adriaenssens E.M."/>
            <person name="Foster-Nyarko E."/>
            <person name="Jarju S."/>
            <person name="Secka A."/>
            <person name="Antonio M."/>
            <person name="Oren A."/>
            <person name="Chaudhuri R.R."/>
            <person name="La Ragione R."/>
            <person name="Hildebrand F."/>
            <person name="Pallen M.J."/>
        </authorList>
    </citation>
    <scope>NUCLEOTIDE SEQUENCE</scope>
    <source>
        <strain evidence="12">CHK188-4685</strain>
    </source>
</reference>
<keyword evidence="6 12" id="KW-0418">Kinase</keyword>
<dbReference type="SMART" id="SM00387">
    <property type="entry name" value="HATPase_c"/>
    <property type="match status" value="1"/>
</dbReference>
<dbReference type="FunFam" id="1.10.287.130:FF:000001">
    <property type="entry name" value="Two-component sensor histidine kinase"/>
    <property type="match status" value="1"/>
</dbReference>
<dbReference type="GO" id="GO:0004721">
    <property type="term" value="F:phosphoprotein phosphatase activity"/>
    <property type="evidence" value="ECO:0007669"/>
    <property type="project" value="TreeGrafter"/>
</dbReference>
<keyword evidence="5" id="KW-0808">Transferase</keyword>
<protein>
    <recommendedName>
        <fullName evidence="3">histidine kinase</fullName>
        <ecNumber evidence="3">2.7.13.3</ecNumber>
    </recommendedName>
</protein>
<dbReference type="InterPro" id="IPR050351">
    <property type="entry name" value="BphY/WalK/GraS-like"/>
</dbReference>
<dbReference type="SUPFAM" id="SSF55874">
    <property type="entry name" value="ATPase domain of HSP90 chaperone/DNA topoisomerase II/histidine kinase"/>
    <property type="match status" value="1"/>
</dbReference>
<dbReference type="InterPro" id="IPR004358">
    <property type="entry name" value="Sig_transdc_His_kin-like_C"/>
</dbReference>
<dbReference type="PROSITE" id="PS50109">
    <property type="entry name" value="HIS_KIN"/>
    <property type="match status" value="1"/>
</dbReference>
<dbReference type="InterPro" id="IPR036097">
    <property type="entry name" value="HisK_dim/P_sf"/>
</dbReference>
<dbReference type="GO" id="GO:0016036">
    <property type="term" value="P:cellular response to phosphate starvation"/>
    <property type="evidence" value="ECO:0007669"/>
    <property type="project" value="TreeGrafter"/>
</dbReference>
<dbReference type="InterPro" id="IPR003594">
    <property type="entry name" value="HATPase_dom"/>
</dbReference>
<evidence type="ECO:0000256" key="9">
    <source>
        <dbReference type="SAM" id="Phobius"/>
    </source>
</evidence>
<evidence type="ECO:0000256" key="1">
    <source>
        <dbReference type="ARBA" id="ARBA00000085"/>
    </source>
</evidence>
<keyword evidence="9" id="KW-0812">Transmembrane</keyword>
<dbReference type="InterPro" id="IPR005467">
    <property type="entry name" value="His_kinase_dom"/>
</dbReference>
<reference evidence="12" key="2">
    <citation type="submission" date="2021-04" db="EMBL/GenBank/DDBJ databases">
        <authorList>
            <person name="Gilroy R."/>
        </authorList>
    </citation>
    <scope>NUCLEOTIDE SEQUENCE</scope>
    <source>
        <strain evidence="12">CHK188-4685</strain>
    </source>
</reference>
<evidence type="ECO:0000256" key="7">
    <source>
        <dbReference type="ARBA" id="ARBA00023012"/>
    </source>
</evidence>
<evidence type="ECO:0000256" key="6">
    <source>
        <dbReference type="ARBA" id="ARBA00022777"/>
    </source>
</evidence>
<sequence>MKGFKWMGRLRSYGISMKVVLVISLVLFGAVPLLVQSQVLTGSFRQAQLESRSIELQNQCMILSNKMTRAGYMDAEFAGAATIDTEMQTIADTYNGRIVLVSQSYRVVKDTFNLSVGRFYPSEEVIRCFRGENSSNYNRKQQYFSQTIPVYNRNQETVIDGVMVVTASAENIMTLMDGVEGKAEFFLMVAIVVLAVAAMGAASVFMGPIRRLQSSLNQVAQGDLEADIMEDSFRETSQLSAAVNKSLSKLRAVDQSRQEFVSNVSHELKTPITSIRVLADSLMGMEDAPVELYREFMSDISDEIDRETKIIDDLLTLVKMDKSAADQMNISQVNMNAQLEMILKRLRPIAKKGNVELILESMREVTADVDEMKMSLAITNLVENAIKYNVDSGWVRVTLDADHKYFYLKVADSGIGIPEEDVDHIFDRFFRVDKARSREVGGTGLGLAITRSVVQMHGGVIDVESVLGEGTTFAMRIPLNYIPRQEARA</sequence>
<dbReference type="Gene3D" id="6.10.340.10">
    <property type="match status" value="1"/>
</dbReference>
<feature type="transmembrane region" description="Helical" evidence="9">
    <location>
        <begin position="185"/>
        <end position="206"/>
    </location>
</feature>
<dbReference type="EMBL" id="DWYS01000114">
    <property type="protein sequence ID" value="HJB08065.1"/>
    <property type="molecule type" value="Genomic_DNA"/>
</dbReference>
<dbReference type="PANTHER" id="PTHR45453">
    <property type="entry name" value="PHOSPHATE REGULON SENSOR PROTEIN PHOR"/>
    <property type="match status" value="1"/>
</dbReference>
<dbReference type="CDD" id="cd00075">
    <property type="entry name" value="HATPase"/>
    <property type="match status" value="1"/>
</dbReference>
<evidence type="ECO:0000256" key="5">
    <source>
        <dbReference type="ARBA" id="ARBA00022679"/>
    </source>
</evidence>
<comment type="subcellular location">
    <subcellularLocation>
        <location evidence="2">Membrane</location>
    </subcellularLocation>
</comment>
<dbReference type="PROSITE" id="PS50885">
    <property type="entry name" value="HAMP"/>
    <property type="match status" value="1"/>
</dbReference>
<dbReference type="Proteomes" id="UP000886804">
    <property type="component" value="Unassembled WGS sequence"/>
</dbReference>
<gene>
    <name evidence="12" type="ORF">H9716_09440</name>
</gene>
<comment type="catalytic activity">
    <reaction evidence="1">
        <text>ATP + protein L-histidine = ADP + protein N-phospho-L-histidine.</text>
        <dbReference type="EC" id="2.7.13.3"/>
    </reaction>
</comment>
<evidence type="ECO:0000259" key="11">
    <source>
        <dbReference type="PROSITE" id="PS50885"/>
    </source>
</evidence>
<dbReference type="PANTHER" id="PTHR45453:SF1">
    <property type="entry name" value="PHOSPHATE REGULON SENSOR PROTEIN PHOR"/>
    <property type="match status" value="1"/>
</dbReference>
<dbReference type="InterPro" id="IPR036890">
    <property type="entry name" value="HATPase_C_sf"/>
</dbReference>
<dbReference type="AlphaFoldDB" id="A0A9D2L910"/>
<dbReference type="PRINTS" id="PR00344">
    <property type="entry name" value="BCTRLSENSOR"/>
</dbReference>
<evidence type="ECO:0000313" key="13">
    <source>
        <dbReference type="Proteomes" id="UP000886804"/>
    </source>
</evidence>
<dbReference type="SUPFAM" id="SSF47384">
    <property type="entry name" value="Homodimeric domain of signal transducing histidine kinase"/>
    <property type="match status" value="1"/>
</dbReference>
<evidence type="ECO:0000256" key="2">
    <source>
        <dbReference type="ARBA" id="ARBA00004370"/>
    </source>
</evidence>
<dbReference type="EC" id="2.7.13.3" evidence="3"/>
<keyword evidence="4" id="KW-0597">Phosphoprotein</keyword>
<evidence type="ECO:0000256" key="3">
    <source>
        <dbReference type="ARBA" id="ARBA00012438"/>
    </source>
</evidence>
<dbReference type="GO" id="GO:0005886">
    <property type="term" value="C:plasma membrane"/>
    <property type="evidence" value="ECO:0007669"/>
    <property type="project" value="TreeGrafter"/>
</dbReference>
<evidence type="ECO:0000313" key="12">
    <source>
        <dbReference type="EMBL" id="HJB08065.1"/>
    </source>
</evidence>
<feature type="domain" description="HAMP" evidence="11">
    <location>
        <begin position="203"/>
        <end position="255"/>
    </location>
</feature>
<name>A0A9D2L910_9FIRM</name>
<evidence type="ECO:0000259" key="10">
    <source>
        <dbReference type="PROSITE" id="PS50109"/>
    </source>
</evidence>
<evidence type="ECO:0000256" key="4">
    <source>
        <dbReference type="ARBA" id="ARBA00022553"/>
    </source>
</evidence>
<dbReference type="InterPro" id="IPR003660">
    <property type="entry name" value="HAMP_dom"/>
</dbReference>
<keyword evidence="9" id="KW-1133">Transmembrane helix</keyword>
<comment type="caution">
    <text evidence="12">The sequence shown here is derived from an EMBL/GenBank/DDBJ whole genome shotgun (WGS) entry which is preliminary data.</text>
</comment>
<feature type="domain" description="Histidine kinase" evidence="10">
    <location>
        <begin position="263"/>
        <end position="481"/>
    </location>
</feature>
<keyword evidence="8 9" id="KW-0472">Membrane</keyword>
<dbReference type="Pfam" id="PF02518">
    <property type="entry name" value="HATPase_c"/>
    <property type="match status" value="1"/>
</dbReference>
<organism evidence="12 13">
    <name type="scientific">Candidatus Enterocloster faecavium</name>
    <dbReference type="NCBI Taxonomy" id="2838560"/>
    <lineage>
        <taxon>Bacteria</taxon>
        <taxon>Bacillati</taxon>
        <taxon>Bacillota</taxon>
        <taxon>Clostridia</taxon>
        <taxon>Lachnospirales</taxon>
        <taxon>Lachnospiraceae</taxon>
        <taxon>Enterocloster</taxon>
    </lineage>
</organism>
<accession>A0A9D2L910</accession>
<proteinExistence type="predicted"/>
<dbReference type="CDD" id="cd00082">
    <property type="entry name" value="HisKA"/>
    <property type="match status" value="1"/>
</dbReference>
<dbReference type="SMART" id="SM00388">
    <property type="entry name" value="HisKA"/>
    <property type="match status" value="1"/>
</dbReference>